<gene>
    <name evidence="2" type="ORF">ACHAWO_005541</name>
</gene>
<protein>
    <submittedName>
        <fullName evidence="2">Uncharacterized protein</fullName>
    </submittedName>
</protein>
<proteinExistence type="predicted"/>
<evidence type="ECO:0000256" key="1">
    <source>
        <dbReference type="SAM" id="MobiDB-lite"/>
    </source>
</evidence>
<evidence type="ECO:0000313" key="2">
    <source>
        <dbReference type="EMBL" id="KAL3775523.1"/>
    </source>
</evidence>
<comment type="caution">
    <text evidence="2">The sequence shown here is derived from an EMBL/GenBank/DDBJ whole genome shotgun (WGS) entry which is preliminary data.</text>
</comment>
<keyword evidence="3" id="KW-1185">Reference proteome</keyword>
<dbReference type="Proteomes" id="UP001530400">
    <property type="component" value="Unassembled WGS sequence"/>
</dbReference>
<sequence>MTAQDIDGKAIAATIREELTNKLSTLPSSITTRPIVAPTTPVNNLKPPDSSKQYMAGRRRNVPPSQCTEMCEIYSPERA</sequence>
<reference evidence="2 3" key="1">
    <citation type="submission" date="2024-10" db="EMBL/GenBank/DDBJ databases">
        <title>Updated reference genomes for cyclostephanoid diatoms.</title>
        <authorList>
            <person name="Roberts W.R."/>
            <person name="Alverson A.J."/>
        </authorList>
    </citation>
    <scope>NUCLEOTIDE SEQUENCE [LARGE SCALE GENOMIC DNA]</scope>
    <source>
        <strain evidence="2 3">AJA010-31</strain>
    </source>
</reference>
<dbReference type="EMBL" id="JALLPJ020001150">
    <property type="protein sequence ID" value="KAL3775523.1"/>
    <property type="molecule type" value="Genomic_DNA"/>
</dbReference>
<accession>A0ABD3NJG0</accession>
<name>A0ABD3NJG0_9STRA</name>
<evidence type="ECO:0000313" key="3">
    <source>
        <dbReference type="Proteomes" id="UP001530400"/>
    </source>
</evidence>
<dbReference type="AlphaFoldDB" id="A0ABD3NJG0"/>
<organism evidence="2 3">
    <name type="scientific">Cyclotella atomus</name>
    <dbReference type="NCBI Taxonomy" id="382360"/>
    <lineage>
        <taxon>Eukaryota</taxon>
        <taxon>Sar</taxon>
        <taxon>Stramenopiles</taxon>
        <taxon>Ochrophyta</taxon>
        <taxon>Bacillariophyta</taxon>
        <taxon>Coscinodiscophyceae</taxon>
        <taxon>Thalassiosirophycidae</taxon>
        <taxon>Stephanodiscales</taxon>
        <taxon>Stephanodiscaceae</taxon>
        <taxon>Cyclotella</taxon>
    </lineage>
</organism>
<feature type="region of interest" description="Disordered" evidence="1">
    <location>
        <begin position="34"/>
        <end position="63"/>
    </location>
</feature>